<keyword evidence="2" id="KW-0812">Transmembrane</keyword>
<feature type="region of interest" description="Disordered" evidence="1">
    <location>
        <begin position="81"/>
        <end position="126"/>
    </location>
</feature>
<gene>
    <name evidence="2" type="ORF">A4V15_20680</name>
</gene>
<accession>A0A178LDE2</accession>
<evidence type="ECO:0000313" key="3">
    <source>
        <dbReference type="Proteomes" id="UP000078356"/>
    </source>
</evidence>
<reference evidence="2 3" key="1">
    <citation type="submission" date="2016-04" db="EMBL/GenBank/DDBJ databases">
        <title>Draft Genome Sequences of Staphylococcus capitis Strain H36, S. capitis Strain H65, S. cohnii Strain H62, S. hominis Strain H69, Mycobacterium iranicum Strain H39, Plantibacter sp. Strain H53, Pseudomonas oryzihabitans Strain H72, and Microbacterium sp. Strain H83, isolated from residential settings.</title>
        <authorList>
            <person name="Lymperopoulou D."/>
            <person name="Adams R.I."/>
            <person name="Lindow S."/>
            <person name="Coil D.A."/>
            <person name="Jospin G."/>
            <person name="Eisen J.A."/>
        </authorList>
    </citation>
    <scope>NUCLEOTIDE SEQUENCE [LARGE SCALE GENOMIC DNA]</scope>
    <source>
        <strain evidence="2 3">H72</strain>
    </source>
</reference>
<dbReference type="OrthoDB" id="952847at2"/>
<dbReference type="RefSeq" id="WP_064308216.1">
    <property type="nucleotide sequence ID" value="NZ_LWCR01000022.1"/>
</dbReference>
<evidence type="ECO:0000256" key="1">
    <source>
        <dbReference type="SAM" id="MobiDB-lite"/>
    </source>
</evidence>
<dbReference type="EMBL" id="LWCR01000022">
    <property type="protein sequence ID" value="OAN28465.1"/>
    <property type="molecule type" value="Genomic_DNA"/>
</dbReference>
<comment type="caution">
    <text evidence="2">The sequence shown here is derived from an EMBL/GenBank/DDBJ whole genome shotgun (WGS) entry which is preliminary data.</text>
</comment>
<sequence length="227" mass="23716">MFNSPLPAAADLPSSAQLLRSTVIALLVATGLLVTVVMPSEYAIDPTGLGRVLGLQQMGEMKIALANEALAETQAAAPATSGAVPSQANAAPATALRATGNQSVPTTAVAPAPTAASSPAPVKSDTMTINLRPGEGREIKLEMVKGAKVRYEWKTSGGAVNFDTHGEPYNAKKGEFHSYSKGKQVTSDTGEFAALFDGTHGWFWRNRGEAPVTISLGFNGDYSNIKR</sequence>
<proteinExistence type="predicted"/>
<feature type="compositionally biased region" description="Low complexity" evidence="1">
    <location>
        <begin position="81"/>
        <end position="122"/>
    </location>
</feature>
<evidence type="ECO:0000313" key="2">
    <source>
        <dbReference type="EMBL" id="OAN28465.1"/>
    </source>
</evidence>
<dbReference type="Proteomes" id="UP000078356">
    <property type="component" value="Unassembled WGS sequence"/>
</dbReference>
<organism evidence="2 3">
    <name type="scientific">Pseudomonas oryzihabitans</name>
    <dbReference type="NCBI Taxonomy" id="47885"/>
    <lineage>
        <taxon>Bacteria</taxon>
        <taxon>Pseudomonadati</taxon>
        <taxon>Pseudomonadota</taxon>
        <taxon>Gammaproteobacteria</taxon>
        <taxon>Pseudomonadales</taxon>
        <taxon>Pseudomonadaceae</taxon>
        <taxon>Pseudomonas</taxon>
    </lineage>
</organism>
<protein>
    <submittedName>
        <fullName evidence="2">Transmembrane anchor protein</fullName>
    </submittedName>
</protein>
<keyword evidence="2" id="KW-0472">Membrane</keyword>
<name>A0A178LDE2_9PSED</name>
<dbReference type="AlphaFoldDB" id="A0A178LDE2"/>